<evidence type="ECO:0000313" key="2">
    <source>
        <dbReference type="Proteomes" id="UP000010471"/>
    </source>
</evidence>
<accession>K9WI78</accession>
<dbReference type="EMBL" id="CP003630">
    <property type="protein sequence ID" value="AFZ20090.1"/>
    <property type="molecule type" value="Genomic_DNA"/>
</dbReference>
<reference evidence="1 2" key="1">
    <citation type="submission" date="2012-06" db="EMBL/GenBank/DDBJ databases">
        <title>Finished chromosome of genome of Microcoleus sp. PCC 7113.</title>
        <authorList>
            <consortium name="US DOE Joint Genome Institute"/>
            <person name="Gugger M."/>
            <person name="Coursin T."/>
            <person name="Rippka R."/>
            <person name="Tandeau De Marsac N."/>
            <person name="Huntemann M."/>
            <person name="Wei C.-L."/>
            <person name="Han J."/>
            <person name="Detter J.C."/>
            <person name="Han C."/>
            <person name="Tapia R."/>
            <person name="Chen A."/>
            <person name="Kyrpides N."/>
            <person name="Mavromatis K."/>
            <person name="Markowitz V."/>
            <person name="Szeto E."/>
            <person name="Ivanova N."/>
            <person name="Pagani I."/>
            <person name="Pati A."/>
            <person name="Goodwin L."/>
            <person name="Nordberg H.P."/>
            <person name="Cantor M.N."/>
            <person name="Hua S.X."/>
            <person name="Woyke T."/>
            <person name="Kerfeld C.A."/>
        </authorList>
    </citation>
    <scope>NUCLEOTIDE SEQUENCE [LARGE SCALE GENOMIC DNA]</scope>
    <source>
        <strain evidence="1 2">PCC 7113</strain>
    </source>
</reference>
<sequence>MQPLRHRINPQTFVITLRQIAKHLKINPERILNWEKWHNVLWVHIQGLGGYFISYRKLEQWIAACRTLIRFCPNLETLNALWALILQEAQRYTEDAIARLEAIWQQRHANLCDRGNSYPSSSTDEMRR</sequence>
<dbReference type="Proteomes" id="UP000010471">
    <property type="component" value="Chromosome"/>
</dbReference>
<dbReference type="HOGENOM" id="CLU_155096_0_0_3"/>
<dbReference type="eggNOG" id="ENOG5032VTJ">
    <property type="taxonomic scope" value="Bacteria"/>
</dbReference>
<dbReference type="OrthoDB" id="461705at2"/>
<gene>
    <name evidence="1" type="ORF">Mic7113_4394</name>
</gene>
<dbReference type="KEGG" id="mic:Mic7113_4394"/>
<proteinExistence type="predicted"/>
<evidence type="ECO:0000313" key="1">
    <source>
        <dbReference type="EMBL" id="AFZ20090.1"/>
    </source>
</evidence>
<organism evidence="1 2">
    <name type="scientific">Allocoleopsis franciscana PCC 7113</name>
    <dbReference type="NCBI Taxonomy" id="1173027"/>
    <lineage>
        <taxon>Bacteria</taxon>
        <taxon>Bacillati</taxon>
        <taxon>Cyanobacteriota</taxon>
        <taxon>Cyanophyceae</taxon>
        <taxon>Coleofasciculales</taxon>
        <taxon>Coleofasciculaceae</taxon>
        <taxon>Allocoleopsis</taxon>
        <taxon>Allocoleopsis franciscana</taxon>
    </lineage>
</organism>
<dbReference type="STRING" id="1173027.Mic7113_4394"/>
<name>K9WI78_9CYAN</name>
<protein>
    <submittedName>
        <fullName evidence="1">Uncharacterized protein</fullName>
    </submittedName>
</protein>
<dbReference type="AlphaFoldDB" id="K9WI78"/>
<dbReference type="RefSeq" id="WP_015184226.1">
    <property type="nucleotide sequence ID" value="NC_019738.1"/>
</dbReference>
<keyword evidence="2" id="KW-1185">Reference proteome</keyword>